<dbReference type="AlphaFoldDB" id="A0A835W558"/>
<dbReference type="GO" id="GO:0016491">
    <property type="term" value="F:oxidoreductase activity"/>
    <property type="evidence" value="ECO:0007669"/>
    <property type="project" value="InterPro"/>
</dbReference>
<reference evidence="3" key="1">
    <citation type="journal article" date="2020" name="bioRxiv">
        <title>Comparative genomics of Chlamydomonas.</title>
        <authorList>
            <person name="Craig R.J."/>
            <person name="Hasan A.R."/>
            <person name="Ness R.W."/>
            <person name="Keightley P.D."/>
        </authorList>
    </citation>
    <scope>NUCLEOTIDE SEQUENCE</scope>
    <source>
        <strain evidence="3">SAG 7.73</strain>
    </source>
</reference>
<evidence type="ECO:0000256" key="1">
    <source>
        <dbReference type="SAM" id="MobiDB-lite"/>
    </source>
</evidence>
<comment type="caution">
    <text evidence="3">The sequence shown here is derived from an EMBL/GenBank/DDBJ whole genome shotgun (WGS) entry which is preliminary data.</text>
</comment>
<feature type="region of interest" description="Disordered" evidence="1">
    <location>
        <begin position="1"/>
        <end position="44"/>
    </location>
</feature>
<evidence type="ECO:0000313" key="3">
    <source>
        <dbReference type="EMBL" id="KAG2437504.1"/>
    </source>
</evidence>
<gene>
    <name evidence="3" type="ORF">HXX76_006153</name>
</gene>
<proteinExistence type="predicted"/>
<dbReference type="Gene3D" id="3.50.50.60">
    <property type="entry name" value="FAD/NAD(P)-binding domain"/>
    <property type="match status" value="2"/>
</dbReference>
<dbReference type="Pfam" id="PF13450">
    <property type="entry name" value="NAD_binding_8"/>
    <property type="match status" value="1"/>
</dbReference>
<dbReference type="Proteomes" id="UP000650467">
    <property type="component" value="Unassembled WGS sequence"/>
</dbReference>
<evidence type="ECO:0000313" key="4">
    <source>
        <dbReference type="Proteomes" id="UP000650467"/>
    </source>
</evidence>
<dbReference type="PANTHER" id="PTHR46313">
    <property type="match status" value="1"/>
</dbReference>
<dbReference type="Pfam" id="PF01593">
    <property type="entry name" value="Amino_oxidase"/>
    <property type="match status" value="1"/>
</dbReference>
<name>A0A835W558_CHLIN</name>
<evidence type="ECO:0000259" key="2">
    <source>
        <dbReference type="Pfam" id="PF01593"/>
    </source>
</evidence>
<dbReference type="GO" id="GO:0016116">
    <property type="term" value="P:carotenoid metabolic process"/>
    <property type="evidence" value="ECO:0007669"/>
    <property type="project" value="InterPro"/>
</dbReference>
<dbReference type="EMBL" id="JAEHOC010000011">
    <property type="protein sequence ID" value="KAG2437504.1"/>
    <property type="molecule type" value="Genomic_DNA"/>
</dbReference>
<protein>
    <recommendedName>
        <fullName evidence="2">Amine oxidase domain-containing protein</fullName>
    </recommendedName>
</protein>
<keyword evidence="4" id="KW-1185">Reference proteome</keyword>
<sequence>MQLLNAKTTGRAPQRREKTLAPLQTQPLRAPLRSSSLSGGGEERGTLATCWAASPVIAQQETRELARDPAEPPPTSGGGDRSHETDYVVIGSGIGGLCCAALLAKYGYRVTVCESHYLAGGAAHSFAVGGYRFDAGPSFFLGIGGPPGDGSPNPLKQVLDAVGESVETKKYDRWVVYPPEGGCFPNIASGSAYEATILKHGGAEALKQWRALDTAMKPLQTAAGLFPAAAIRGDLGVALTGARFMGPQMLGMAGIAPLLTGPFSALVDKHVTHPWLRAFLDLECFVLSGMTARDTLCAEMAFMFAERNAGRTAIDYPMGGSEAIIEALLRGITKNGGRVLLRTHVEQVVMEGGRAAGVRLRPQGPAGGNAAAGQPEFIRARCGVVSNASVWDTQKLLPAGAAPEQWRRTSLKTPALDSFVHLHLGIDAAGLPADLECHHLVVNSWEQLTGPQNVIIASVPTVFDPSLAPPGKATVHCYCAANEPYDLWAGLDRRSPEYKALKEERAQPLWEALERFIPDIRERTELKLVGSPLTHERFVRRHRGSYGPGISAAGGAGWPGPKTPVPGLTVCGDSCMPGIGVPAAAASGMIAANSLAPVWSHLRMMDELLPQPGGNVKAKAAAAAAAPARR</sequence>
<organism evidence="3 4">
    <name type="scientific">Chlamydomonas incerta</name>
    <dbReference type="NCBI Taxonomy" id="51695"/>
    <lineage>
        <taxon>Eukaryota</taxon>
        <taxon>Viridiplantae</taxon>
        <taxon>Chlorophyta</taxon>
        <taxon>core chlorophytes</taxon>
        <taxon>Chlorophyceae</taxon>
        <taxon>CS clade</taxon>
        <taxon>Chlamydomonadales</taxon>
        <taxon>Chlamydomonadaceae</taxon>
        <taxon>Chlamydomonas</taxon>
    </lineage>
</organism>
<dbReference type="InterPro" id="IPR045892">
    <property type="entry name" value="CrtISO-like"/>
</dbReference>
<dbReference type="InterPro" id="IPR002937">
    <property type="entry name" value="Amino_oxidase"/>
</dbReference>
<dbReference type="InterPro" id="IPR036188">
    <property type="entry name" value="FAD/NAD-bd_sf"/>
</dbReference>
<accession>A0A835W558</accession>
<dbReference type="PANTHER" id="PTHR46313:SF6">
    <property type="entry name" value="FAD_NAD(P)-BINDING OXIDOREDUCTASE FAMILY PROTEIN"/>
    <property type="match status" value="1"/>
</dbReference>
<dbReference type="SUPFAM" id="SSF51905">
    <property type="entry name" value="FAD/NAD(P)-binding domain"/>
    <property type="match status" value="1"/>
</dbReference>
<feature type="domain" description="Amine oxidase" evidence="2">
    <location>
        <begin position="299"/>
        <end position="594"/>
    </location>
</feature>
<dbReference type="OrthoDB" id="7777654at2759"/>
<feature type="region of interest" description="Disordered" evidence="1">
    <location>
        <begin position="62"/>
        <end position="84"/>
    </location>
</feature>